<keyword evidence="3" id="KW-1185">Reference proteome</keyword>
<comment type="caution">
    <text evidence="2">The sequence shown here is derived from an EMBL/GenBank/DDBJ whole genome shotgun (WGS) entry which is preliminary data.</text>
</comment>
<dbReference type="EMBL" id="JANPWB010000016">
    <property type="protein sequence ID" value="KAJ1080084.1"/>
    <property type="molecule type" value="Genomic_DNA"/>
</dbReference>
<evidence type="ECO:0000313" key="3">
    <source>
        <dbReference type="Proteomes" id="UP001066276"/>
    </source>
</evidence>
<dbReference type="AlphaFoldDB" id="A0AAV7KPK7"/>
<proteinExistence type="predicted"/>
<keyword evidence="1" id="KW-1133">Transmembrane helix</keyword>
<organism evidence="2 3">
    <name type="scientific">Pleurodeles waltl</name>
    <name type="common">Iberian ribbed newt</name>
    <dbReference type="NCBI Taxonomy" id="8319"/>
    <lineage>
        <taxon>Eukaryota</taxon>
        <taxon>Metazoa</taxon>
        <taxon>Chordata</taxon>
        <taxon>Craniata</taxon>
        <taxon>Vertebrata</taxon>
        <taxon>Euteleostomi</taxon>
        <taxon>Amphibia</taxon>
        <taxon>Batrachia</taxon>
        <taxon>Caudata</taxon>
        <taxon>Salamandroidea</taxon>
        <taxon>Salamandridae</taxon>
        <taxon>Pleurodelinae</taxon>
        <taxon>Pleurodeles</taxon>
    </lineage>
</organism>
<evidence type="ECO:0000313" key="2">
    <source>
        <dbReference type="EMBL" id="KAJ1080084.1"/>
    </source>
</evidence>
<keyword evidence="1" id="KW-0812">Transmembrane</keyword>
<dbReference type="Proteomes" id="UP001066276">
    <property type="component" value="Chromosome 12"/>
</dbReference>
<sequence>MPPAERGFKKRAAEGVRFCFPSGSAGCIPNGAGKPVFILALEVSDFGALLAGAAVVYSIASGYTLVYFALAVPSLPTYLAASLDVFEALNLVEKMYNFQNVVLSLLYFITEVAYSASCQKRRFCRPHLYLRSVRRHTKRSLSALHFSRVENQLIEHITA</sequence>
<reference evidence="2" key="1">
    <citation type="journal article" date="2022" name="bioRxiv">
        <title>Sequencing and chromosome-scale assembly of the giantPleurodeles waltlgenome.</title>
        <authorList>
            <person name="Brown T."/>
            <person name="Elewa A."/>
            <person name="Iarovenko S."/>
            <person name="Subramanian E."/>
            <person name="Araus A.J."/>
            <person name="Petzold A."/>
            <person name="Susuki M."/>
            <person name="Suzuki K.-i.T."/>
            <person name="Hayashi T."/>
            <person name="Toyoda A."/>
            <person name="Oliveira C."/>
            <person name="Osipova E."/>
            <person name="Leigh N.D."/>
            <person name="Simon A."/>
            <person name="Yun M.H."/>
        </authorList>
    </citation>
    <scope>NUCLEOTIDE SEQUENCE</scope>
    <source>
        <strain evidence="2">20211129_DDA</strain>
        <tissue evidence="2">Liver</tissue>
    </source>
</reference>
<keyword evidence="1" id="KW-0472">Membrane</keyword>
<accession>A0AAV7KPK7</accession>
<feature type="transmembrane region" description="Helical" evidence="1">
    <location>
        <begin position="98"/>
        <end position="116"/>
    </location>
</feature>
<evidence type="ECO:0000256" key="1">
    <source>
        <dbReference type="SAM" id="Phobius"/>
    </source>
</evidence>
<gene>
    <name evidence="2" type="ORF">NDU88_000305</name>
</gene>
<name>A0AAV7KPK7_PLEWA</name>
<protein>
    <submittedName>
        <fullName evidence="2">Uncharacterized protein</fullName>
    </submittedName>
</protein>